<dbReference type="RefSeq" id="WP_013176164.1">
    <property type="nucleotide sequence ID" value="NC_014220.1"/>
</dbReference>
<dbReference type="STRING" id="643648.Slip_2015"/>
<feature type="coiled-coil region" evidence="1">
    <location>
        <begin position="6"/>
        <end position="40"/>
    </location>
</feature>
<dbReference type="Proteomes" id="UP000000378">
    <property type="component" value="Chromosome"/>
</dbReference>
<dbReference type="HOGENOM" id="CLU_1844116_0_0_9"/>
<keyword evidence="3" id="KW-1185">Reference proteome</keyword>
<evidence type="ECO:0000313" key="2">
    <source>
        <dbReference type="EMBL" id="ADI02762.1"/>
    </source>
</evidence>
<dbReference type="OrthoDB" id="1808310at2"/>
<gene>
    <name evidence="2" type="ordered locus">Slip_2015</name>
</gene>
<sequence length="139" mass="15441">MTHEEIRELLARIETLRKERNELLRRAEDLAAEIETLKTMLMMQVPPVEPDVSVPIQQDQPGEEETAEGVFRVLEARESKPGVIRAFVEAEDGTKTAMYAKNGAGRELASSLGKTVTVTYKKLDKGLFALKVKSGGELN</sequence>
<keyword evidence="1" id="KW-0175">Coiled coil</keyword>
<proteinExistence type="predicted"/>
<evidence type="ECO:0000256" key="1">
    <source>
        <dbReference type="SAM" id="Coils"/>
    </source>
</evidence>
<organism evidence="2 3">
    <name type="scientific">Syntrophothermus lipocalidus (strain DSM 12680 / TGB-C1)</name>
    <dbReference type="NCBI Taxonomy" id="643648"/>
    <lineage>
        <taxon>Bacteria</taxon>
        <taxon>Bacillati</taxon>
        <taxon>Bacillota</taxon>
        <taxon>Clostridia</taxon>
        <taxon>Eubacteriales</taxon>
        <taxon>Syntrophomonadaceae</taxon>
        <taxon>Syntrophothermus</taxon>
    </lineage>
</organism>
<dbReference type="AlphaFoldDB" id="D7CPY4"/>
<name>D7CPY4_SYNLT</name>
<reference evidence="2 3" key="2">
    <citation type="journal article" date="2010" name="Stand. Genomic Sci.">
        <title>Complete genome sequence of Syntrophothermus lipocalidus type strain (TGB-C1).</title>
        <authorList>
            <person name="Djao O.D."/>
            <person name="Zhang X."/>
            <person name="Lucas S."/>
            <person name="Lapidus A."/>
            <person name="Del Rio T.G."/>
            <person name="Nolan M."/>
            <person name="Tice H."/>
            <person name="Cheng J.F."/>
            <person name="Han C."/>
            <person name="Tapia R."/>
            <person name="Goodwin L."/>
            <person name="Pitluck S."/>
            <person name="Liolios K."/>
            <person name="Ivanova N."/>
            <person name="Mavromatis K."/>
            <person name="Mikhailova N."/>
            <person name="Ovchinnikova G."/>
            <person name="Pati A."/>
            <person name="Brambilla E."/>
            <person name="Chen A."/>
            <person name="Palaniappan K."/>
            <person name="Land M."/>
            <person name="Hauser L."/>
            <person name="Chang Y.J."/>
            <person name="Jeffries C.D."/>
            <person name="Rohde M."/>
            <person name="Sikorski J."/>
            <person name="Spring S."/>
            <person name="Goker M."/>
            <person name="Detter J.C."/>
            <person name="Woyke T."/>
            <person name="Bristow J."/>
            <person name="Eisen J.A."/>
            <person name="Markowitz V."/>
            <person name="Hugenholtz P."/>
            <person name="Kyrpides N.C."/>
            <person name="Klenk H.P."/>
        </authorList>
    </citation>
    <scope>NUCLEOTIDE SEQUENCE [LARGE SCALE GENOMIC DNA]</scope>
    <source>
        <strain evidence="3">DSM 12680 / TGB-C1</strain>
    </source>
</reference>
<evidence type="ECO:0000313" key="3">
    <source>
        <dbReference type="Proteomes" id="UP000000378"/>
    </source>
</evidence>
<protein>
    <submittedName>
        <fullName evidence="2">Uncharacterized protein</fullName>
    </submittedName>
</protein>
<reference evidence="3" key="1">
    <citation type="journal article" date="2010" name="Stand. Genomic Sci.">
        <title>Complete genome sequence of Syntrophothermus lipocalidus type strain (TGB-C1T).</title>
        <authorList>
            <consortium name="US DOE Joint Genome Institute (JGI-PGF)"/>
            <person name="Djao O."/>
            <person name="Zhang X."/>
            <person name="Lucas S."/>
            <person name="Lapidus A."/>
            <person name="Glavina Del Rio T."/>
            <person name="Nolan M."/>
            <person name="Tice H."/>
            <person name="Cheng J."/>
            <person name="Han C."/>
            <person name="Tapia R."/>
            <person name="Goodwin L."/>
            <person name="Pitluck S."/>
            <person name="Liolios K."/>
            <person name="Ivanova N."/>
            <person name="Mavromatis K."/>
            <person name="Mikhailova N."/>
            <person name="Ovchinnikova G."/>
            <person name="Pati A."/>
            <person name="Brambilla E."/>
            <person name="Chen A."/>
            <person name="Palaniappan K."/>
            <person name="Land M."/>
            <person name="Hauser L."/>
            <person name="Chang Y."/>
            <person name="Jeffries C."/>
            <person name="Rohde M."/>
            <person name="Sikorski J."/>
            <person name="Spring S."/>
            <person name="Goker M."/>
            <person name="Detter J."/>
            <person name="Woyke T."/>
            <person name="Bristow J."/>
            <person name="Eisen J."/>
            <person name="Markowitz V."/>
            <person name="Hugenholtz P."/>
            <person name="Kyrpides N."/>
            <person name="Klenk H."/>
        </authorList>
    </citation>
    <scope>NUCLEOTIDE SEQUENCE [LARGE SCALE GENOMIC DNA]</scope>
    <source>
        <strain evidence="3">DSM 12680 / TGB-C1</strain>
    </source>
</reference>
<dbReference type="EMBL" id="CP002048">
    <property type="protein sequence ID" value="ADI02762.1"/>
    <property type="molecule type" value="Genomic_DNA"/>
</dbReference>
<accession>D7CPY4</accession>
<dbReference type="KEGG" id="slp:Slip_2015"/>